<organism evidence="1 2">
    <name type="scientific">Mycena chlorophos</name>
    <name type="common">Agaric fungus</name>
    <name type="synonym">Agaricus chlorophos</name>
    <dbReference type="NCBI Taxonomy" id="658473"/>
    <lineage>
        <taxon>Eukaryota</taxon>
        <taxon>Fungi</taxon>
        <taxon>Dikarya</taxon>
        <taxon>Basidiomycota</taxon>
        <taxon>Agaricomycotina</taxon>
        <taxon>Agaricomycetes</taxon>
        <taxon>Agaricomycetidae</taxon>
        <taxon>Agaricales</taxon>
        <taxon>Marasmiineae</taxon>
        <taxon>Mycenaceae</taxon>
        <taxon>Mycena</taxon>
    </lineage>
</organism>
<dbReference type="Proteomes" id="UP000815677">
    <property type="component" value="Unassembled WGS sequence"/>
</dbReference>
<protein>
    <recommendedName>
        <fullName evidence="3">Defective in cullin neddylation protein</fullName>
    </recommendedName>
</protein>
<reference evidence="1" key="1">
    <citation type="submission" date="2014-09" db="EMBL/GenBank/DDBJ databases">
        <title>Genome sequence of the luminous mushroom Mycena chlorophos for searching fungal bioluminescence genes.</title>
        <authorList>
            <person name="Tanaka Y."/>
            <person name="Kasuga D."/>
            <person name="Oba Y."/>
            <person name="Hase S."/>
            <person name="Sato K."/>
            <person name="Oba Y."/>
            <person name="Sakakibara Y."/>
        </authorList>
    </citation>
    <scope>NUCLEOTIDE SEQUENCE</scope>
</reference>
<proteinExistence type="predicted"/>
<sequence>MFNVTQWASAFHRGNQSSSLPAVQDICEDLAGNDAERARGTAAIGGISAHPTQQAEFGRFLPRCSVFLARWKAKLDEQTMEYQVAFNEVEELGLEDNAYGDLLRLLFFKSAYGGVADYVEVLVEWRKKFGKDGSENAKWEFEDGEG</sequence>
<dbReference type="EMBL" id="DF848467">
    <property type="protein sequence ID" value="GAT53730.1"/>
    <property type="molecule type" value="Genomic_DNA"/>
</dbReference>
<name>A0ABQ0LRM7_MYCCL</name>
<evidence type="ECO:0000313" key="2">
    <source>
        <dbReference type="Proteomes" id="UP000815677"/>
    </source>
</evidence>
<keyword evidence="2" id="KW-1185">Reference proteome</keyword>
<evidence type="ECO:0000313" key="1">
    <source>
        <dbReference type="EMBL" id="GAT53730.1"/>
    </source>
</evidence>
<accession>A0ABQ0LRM7</accession>
<evidence type="ECO:0008006" key="3">
    <source>
        <dbReference type="Google" id="ProtNLM"/>
    </source>
</evidence>
<gene>
    <name evidence="1" type="ORF">MCHLO_10653</name>
</gene>